<name>A0A366LV46_9ACTN</name>
<sequence>MDGLWREQKALQAAADAVYADLGLAAALAEIGTPTRVGSAALGVMVARDLDIDVACAALDDRTFAGVARLGADLVRHPRVRQVQVRDDTGVWNVDPLYPDGLYLGVRYRCPDGNDWTLDIWFVDEPERQPSTVHLGTIRPRLTDERRVAILRIKRGLAARGGPRVSGYDIYVAVLDEGVRTLDDFDRRLSGS</sequence>
<proteinExistence type="predicted"/>
<organism evidence="1 2">
    <name type="scientific">Spongiactinospora rosea</name>
    <dbReference type="NCBI Taxonomy" id="2248750"/>
    <lineage>
        <taxon>Bacteria</taxon>
        <taxon>Bacillati</taxon>
        <taxon>Actinomycetota</taxon>
        <taxon>Actinomycetes</taxon>
        <taxon>Streptosporangiales</taxon>
        <taxon>Streptosporangiaceae</taxon>
        <taxon>Spongiactinospora</taxon>
    </lineage>
</organism>
<evidence type="ECO:0000313" key="2">
    <source>
        <dbReference type="Proteomes" id="UP000253303"/>
    </source>
</evidence>
<dbReference type="AlphaFoldDB" id="A0A366LV46"/>
<reference evidence="1 2" key="1">
    <citation type="submission" date="2018-06" db="EMBL/GenBank/DDBJ databases">
        <title>Sphaerisporangium craniellae sp. nov., isolated from a marine sponge in the South China Sea.</title>
        <authorList>
            <person name="Li L."/>
        </authorList>
    </citation>
    <scope>NUCLEOTIDE SEQUENCE [LARGE SCALE GENOMIC DNA]</scope>
    <source>
        <strain evidence="1 2">LHW63015</strain>
    </source>
</reference>
<evidence type="ECO:0000313" key="1">
    <source>
        <dbReference type="EMBL" id="RBQ17637.1"/>
    </source>
</evidence>
<comment type="caution">
    <text evidence="1">The sequence shown here is derived from an EMBL/GenBank/DDBJ whole genome shotgun (WGS) entry which is preliminary data.</text>
</comment>
<dbReference type="OrthoDB" id="7946528at2"/>
<accession>A0A366LV46</accession>
<keyword evidence="2" id="KW-1185">Reference proteome</keyword>
<protein>
    <submittedName>
        <fullName evidence="1">Uncharacterized protein</fullName>
    </submittedName>
</protein>
<gene>
    <name evidence="1" type="ORF">DP939_24400</name>
</gene>
<dbReference type="EMBL" id="QMEY01000011">
    <property type="protein sequence ID" value="RBQ17637.1"/>
    <property type="molecule type" value="Genomic_DNA"/>
</dbReference>
<dbReference type="Proteomes" id="UP000253303">
    <property type="component" value="Unassembled WGS sequence"/>
</dbReference>